<comment type="caution">
    <text evidence="11">The sequence shown here is derived from an EMBL/GenBank/DDBJ whole genome shotgun (WGS) entry which is preliminary data.</text>
</comment>
<keyword evidence="6" id="KW-0963">Cytoplasm</keyword>
<dbReference type="FunFam" id="1.10.10.10:FF:000397">
    <property type="entry name" value="Vacuolar-sorting protein SNF8"/>
    <property type="match status" value="1"/>
</dbReference>
<comment type="similarity">
    <text evidence="3">Belongs to the SNF8 family.</text>
</comment>
<dbReference type="Gene3D" id="1.10.10.10">
    <property type="entry name" value="Winged helix-like DNA-binding domain superfamily/Winged helix DNA-binding domain"/>
    <property type="match status" value="2"/>
</dbReference>
<evidence type="ECO:0000256" key="10">
    <source>
        <dbReference type="ARBA" id="ARBA00030097"/>
    </source>
</evidence>
<dbReference type="EMBL" id="VSWD01000003">
    <property type="protein sequence ID" value="KAK3106332.1"/>
    <property type="molecule type" value="Genomic_DNA"/>
</dbReference>
<keyword evidence="9" id="KW-0472">Membrane</keyword>
<dbReference type="InterPro" id="IPR016689">
    <property type="entry name" value="ESCRT-2_cplx_Snf8"/>
</dbReference>
<accession>A0AA88YV09</accession>
<comment type="subcellular location">
    <subcellularLocation>
        <location evidence="2">Cytoplasm</location>
    </subcellularLocation>
    <subcellularLocation>
        <location evidence="1">Endosome membrane</location>
        <topology evidence="1">Peripheral membrane protein</topology>
    </subcellularLocation>
</comment>
<dbReference type="InterPro" id="IPR036390">
    <property type="entry name" value="WH_DNA-bd_sf"/>
</dbReference>
<sequence length="313" mass="35178">MPRREMRSKRGSIPPKEGELTGMCNKPFIFLQAKFKDKGTALAEDQFTQMTKQMEMFKVNLEEFASNHKDDIRRDPAFRVQFQEMCASIGVDPLASSKGFWAEMLGVGDFYYELGVQIIEVCLATSHRNGGLIGIEELRDKVMKSRGKKSQEVSLDDLLRAIKKLKVLGNGFTVIPVGKTYMVQSVPGELTMDHTNLLQQAQQAQVVCLFGCLSMLSKVLGNGFMVIPVGKTYMVQSVPGELTMDHTNLLQQAQSTGHVTKSQLMKDLKWEEERASRALMFMVKEGLVWVDDQAPGEREYWFPSFFPDVAAAS</sequence>
<dbReference type="SUPFAM" id="SSF46785">
    <property type="entry name" value="Winged helix' DNA-binding domain"/>
    <property type="match status" value="2"/>
</dbReference>
<dbReference type="Pfam" id="PF04157">
    <property type="entry name" value="EAP30"/>
    <property type="match status" value="2"/>
</dbReference>
<evidence type="ECO:0000256" key="5">
    <source>
        <dbReference type="ARBA" id="ARBA00022448"/>
    </source>
</evidence>
<protein>
    <recommendedName>
        <fullName evidence="4">Vacuolar-sorting protein SNF8</fullName>
    </recommendedName>
    <alternativeName>
        <fullName evidence="10">ESCRT-II complex subunit VPS22</fullName>
    </alternativeName>
</protein>
<proteinExistence type="inferred from homology"/>
<keyword evidence="5" id="KW-0813">Transport</keyword>
<keyword evidence="12" id="KW-1185">Reference proteome</keyword>
<reference evidence="11" key="1">
    <citation type="submission" date="2019-08" db="EMBL/GenBank/DDBJ databases">
        <title>The improved chromosome-level genome for the pearl oyster Pinctada fucata martensii using PacBio sequencing and Hi-C.</title>
        <authorList>
            <person name="Zheng Z."/>
        </authorList>
    </citation>
    <scope>NUCLEOTIDE SEQUENCE</scope>
    <source>
        <strain evidence="11">ZZ-2019</strain>
        <tissue evidence="11">Adductor muscle</tissue>
    </source>
</reference>
<dbReference type="GO" id="GO:0000814">
    <property type="term" value="C:ESCRT II complex"/>
    <property type="evidence" value="ECO:0007669"/>
    <property type="project" value="InterPro"/>
</dbReference>
<evidence type="ECO:0000313" key="11">
    <source>
        <dbReference type="EMBL" id="KAK3106332.1"/>
    </source>
</evidence>
<evidence type="ECO:0000256" key="7">
    <source>
        <dbReference type="ARBA" id="ARBA00022753"/>
    </source>
</evidence>
<dbReference type="FunFam" id="1.10.10.10:FF:000085">
    <property type="entry name" value="Vacuolar-sorting protein SNF8"/>
    <property type="match status" value="1"/>
</dbReference>
<dbReference type="Gene3D" id="6.10.140.180">
    <property type="match status" value="1"/>
</dbReference>
<dbReference type="PANTHER" id="PTHR12806:SF0">
    <property type="entry name" value="VACUOLAR-SORTING PROTEIN SNF8"/>
    <property type="match status" value="1"/>
</dbReference>
<dbReference type="PANTHER" id="PTHR12806">
    <property type="entry name" value="EAP30 SUBUNIT OF ELL COMPLEX"/>
    <property type="match status" value="1"/>
</dbReference>
<name>A0AA88YV09_PINIB</name>
<keyword evidence="7" id="KW-0967">Endosome</keyword>
<evidence type="ECO:0000256" key="3">
    <source>
        <dbReference type="ARBA" id="ARBA00009834"/>
    </source>
</evidence>
<dbReference type="GO" id="GO:0043328">
    <property type="term" value="P:protein transport to vacuole involved in ubiquitin-dependent protein catabolic process via the multivesicular body sorting pathway"/>
    <property type="evidence" value="ECO:0007669"/>
    <property type="project" value="TreeGrafter"/>
</dbReference>
<dbReference type="Proteomes" id="UP001186944">
    <property type="component" value="Unassembled WGS sequence"/>
</dbReference>
<evidence type="ECO:0000256" key="6">
    <source>
        <dbReference type="ARBA" id="ARBA00022490"/>
    </source>
</evidence>
<gene>
    <name evidence="11" type="ORF">FSP39_017805</name>
</gene>
<dbReference type="InterPro" id="IPR036388">
    <property type="entry name" value="WH-like_DNA-bd_sf"/>
</dbReference>
<organism evidence="11 12">
    <name type="scientific">Pinctada imbricata</name>
    <name type="common">Atlantic pearl-oyster</name>
    <name type="synonym">Pinctada martensii</name>
    <dbReference type="NCBI Taxonomy" id="66713"/>
    <lineage>
        <taxon>Eukaryota</taxon>
        <taxon>Metazoa</taxon>
        <taxon>Spiralia</taxon>
        <taxon>Lophotrochozoa</taxon>
        <taxon>Mollusca</taxon>
        <taxon>Bivalvia</taxon>
        <taxon>Autobranchia</taxon>
        <taxon>Pteriomorphia</taxon>
        <taxon>Pterioida</taxon>
        <taxon>Pterioidea</taxon>
        <taxon>Pteriidae</taxon>
        <taxon>Pinctada</taxon>
    </lineage>
</organism>
<evidence type="ECO:0000256" key="8">
    <source>
        <dbReference type="ARBA" id="ARBA00022927"/>
    </source>
</evidence>
<evidence type="ECO:0000256" key="2">
    <source>
        <dbReference type="ARBA" id="ARBA00004496"/>
    </source>
</evidence>
<dbReference type="AlphaFoldDB" id="A0AA88YV09"/>
<evidence type="ECO:0000256" key="1">
    <source>
        <dbReference type="ARBA" id="ARBA00004481"/>
    </source>
</evidence>
<evidence type="ECO:0000256" key="4">
    <source>
        <dbReference type="ARBA" id="ARBA00017052"/>
    </source>
</evidence>
<keyword evidence="8" id="KW-0653">Protein transport</keyword>
<evidence type="ECO:0000256" key="9">
    <source>
        <dbReference type="ARBA" id="ARBA00023136"/>
    </source>
</evidence>
<evidence type="ECO:0000313" key="12">
    <source>
        <dbReference type="Proteomes" id="UP001186944"/>
    </source>
</evidence>
<dbReference type="InterPro" id="IPR040608">
    <property type="entry name" value="Snf8/Vps36"/>
</dbReference>